<feature type="domain" description="dTDP-4-dehydro-6-deoxy-alpha-D-glucopyranose 2,3-dehydratase" evidence="1">
    <location>
        <begin position="35"/>
        <end position="231"/>
    </location>
</feature>
<accession>A0ABW2BUR3</accession>
<comment type="caution">
    <text evidence="2">The sequence shown here is derived from an EMBL/GenBank/DDBJ whole genome shotgun (WGS) entry which is preliminary data.</text>
</comment>
<dbReference type="InterPro" id="IPR038153">
    <property type="entry name" value="EvaA-like_sf"/>
</dbReference>
<protein>
    <submittedName>
        <fullName evidence="2">NDP-hexose 2,3-dehydratase family protein</fullName>
    </submittedName>
</protein>
<evidence type="ECO:0000259" key="1">
    <source>
        <dbReference type="Pfam" id="PF03559"/>
    </source>
</evidence>
<evidence type="ECO:0000313" key="3">
    <source>
        <dbReference type="Proteomes" id="UP001596337"/>
    </source>
</evidence>
<gene>
    <name evidence="2" type="ORF">ACFQGD_06340</name>
</gene>
<dbReference type="Gene3D" id="3.90.79.40">
    <property type="entry name" value="EvaA sugar 2,3-dehydratase subunit"/>
    <property type="match status" value="2"/>
</dbReference>
<dbReference type="Pfam" id="PF03559">
    <property type="entry name" value="Hexose_dehydrat"/>
    <property type="match status" value="2"/>
</dbReference>
<dbReference type="RefSeq" id="WP_345405701.1">
    <property type="nucleotide sequence ID" value="NZ_BAABLA010000121.1"/>
</dbReference>
<dbReference type="EMBL" id="JBHSXX010000001">
    <property type="protein sequence ID" value="MFC6866761.1"/>
    <property type="molecule type" value="Genomic_DNA"/>
</dbReference>
<feature type="domain" description="dTDP-4-dehydro-6-deoxy-alpha-D-glucopyranose 2,3-dehydratase" evidence="1">
    <location>
        <begin position="258"/>
        <end position="454"/>
    </location>
</feature>
<organism evidence="2 3">
    <name type="scientific">Haloechinothrix salitolerans</name>
    <dbReference type="NCBI Taxonomy" id="926830"/>
    <lineage>
        <taxon>Bacteria</taxon>
        <taxon>Bacillati</taxon>
        <taxon>Actinomycetota</taxon>
        <taxon>Actinomycetes</taxon>
        <taxon>Pseudonocardiales</taxon>
        <taxon>Pseudonocardiaceae</taxon>
        <taxon>Haloechinothrix</taxon>
    </lineage>
</organism>
<dbReference type="InterPro" id="IPR005212">
    <property type="entry name" value="EvaA-like"/>
</dbReference>
<dbReference type="Proteomes" id="UP001596337">
    <property type="component" value="Unassembled WGS sequence"/>
</dbReference>
<proteinExistence type="predicted"/>
<sequence>MGTAVGDDPIDPEVLDRMFAVSAATEDSPLMPNDQLDEWLVRRRQAYAFEVTRIPFAELSSWSFAPETGNLGHDSGRFFTIQGLHVRTDTQVWSQPIINQPEIGILGIAVKEFDGVLHFLMQAKMEPGCVNAVQLAPTVQATRSNYTQVHGGRRPHFLDWFTEPSGVLVDTLQSEHGSWFLRKRNRNMIAFARGDAEGYDDFRWLTLGQIMRLLNQDDIVNMDARTVLACIPFRRTTVNENPAWTVAPGDPCSPSRWISHWLTDVRSRRELVQQTVPCHALTRWRRTYDEIFHVRRRHFTVIAVRVDAASREVGSWTQPLVKPVGVGVAAMVVKELGGETKLLMQARVEAGLIDIAELAPTVQCLPVDYGHRPPPFLDYVLTAEEGRIRYDAVQSEEGGRFYHARTRYMVVEAEPAFEPTPHDGYVWVSLADATALIARGYQVNVQARTLIAALHGSVHTRRDANGFLTMTAP</sequence>
<evidence type="ECO:0000313" key="2">
    <source>
        <dbReference type="EMBL" id="MFC6866761.1"/>
    </source>
</evidence>
<keyword evidence="3" id="KW-1185">Reference proteome</keyword>
<reference evidence="3" key="1">
    <citation type="journal article" date="2019" name="Int. J. Syst. Evol. Microbiol.">
        <title>The Global Catalogue of Microorganisms (GCM) 10K type strain sequencing project: providing services to taxonomists for standard genome sequencing and annotation.</title>
        <authorList>
            <consortium name="The Broad Institute Genomics Platform"/>
            <consortium name="The Broad Institute Genome Sequencing Center for Infectious Disease"/>
            <person name="Wu L."/>
            <person name="Ma J."/>
        </authorList>
    </citation>
    <scope>NUCLEOTIDE SEQUENCE [LARGE SCALE GENOMIC DNA]</scope>
    <source>
        <strain evidence="3">KCTC 32255</strain>
    </source>
</reference>
<name>A0ABW2BUR3_9PSEU</name>